<evidence type="ECO:0008006" key="3">
    <source>
        <dbReference type="Google" id="ProtNLM"/>
    </source>
</evidence>
<name>A0A150QDM2_SORCE</name>
<reference evidence="1 2" key="1">
    <citation type="submission" date="2014-02" db="EMBL/GenBank/DDBJ databases">
        <title>The small core and large imbalanced accessory genome model reveals a collaborative survival strategy of Sorangium cellulosum strains in nature.</title>
        <authorList>
            <person name="Han K."/>
            <person name="Peng R."/>
            <person name="Blom J."/>
            <person name="Li Y.-Z."/>
        </authorList>
    </citation>
    <scope>NUCLEOTIDE SEQUENCE [LARGE SCALE GENOMIC DNA]</scope>
    <source>
        <strain evidence="1 2">So0008-312</strain>
    </source>
</reference>
<dbReference type="EMBL" id="JEMA01000785">
    <property type="protein sequence ID" value="KYF65962.1"/>
    <property type="molecule type" value="Genomic_DNA"/>
</dbReference>
<dbReference type="AlphaFoldDB" id="A0A150QDM2"/>
<evidence type="ECO:0000313" key="2">
    <source>
        <dbReference type="Proteomes" id="UP000075260"/>
    </source>
</evidence>
<accession>A0A150QDM2</accession>
<sequence length="92" mass="10658">MVELVSPDAGRTGWRYDLAGNLRGKQTAELALGGQLIRYEYDFDRLRKIDYPVTQDVARLACIRNCEWSRSLFDNVQEGPARQVDLLRRSHF</sequence>
<organism evidence="1 2">
    <name type="scientific">Sorangium cellulosum</name>
    <name type="common">Polyangium cellulosum</name>
    <dbReference type="NCBI Taxonomy" id="56"/>
    <lineage>
        <taxon>Bacteria</taxon>
        <taxon>Pseudomonadati</taxon>
        <taxon>Myxococcota</taxon>
        <taxon>Polyangia</taxon>
        <taxon>Polyangiales</taxon>
        <taxon>Polyangiaceae</taxon>
        <taxon>Sorangium</taxon>
    </lineage>
</organism>
<protein>
    <recommendedName>
        <fullName evidence="3">YD repeat-containing protein</fullName>
    </recommendedName>
</protein>
<dbReference type="Proteomes" id="UP000075260">
    <property type="component" value="Unassembled WGS sequence"/>
</dbReference>
<gene>
    <name evidence="1" type="ORF">BE15_03880</name>
</gene>
<comment type="caution">
    <text evidence="1">The sequence shown here is derived from an EMBL/GenBank/DDBJ whole genome shotgun (WGS) entry which is preliminary data.</text>
</comment>
<proteinExistence type="predicted"/>
<evidence type="ECO:0000313" key="1">
    <source>
        <dbReference type="EMBL" id="KYF65962.1"/>
    </source>
</evidence>